<dbReference type="PANTHER" id="PTHR43000">
    <property type="entry name" value="DTDP-D-GLUCOSE 4,6-DEHYDRATASE-RELATED"/>
    <property type="match status" value="1"/>
</dbReference>
<evidence type="ECO:0000313" key="3">
    <source>
        <dbReference type="Proteomes" id="UP000295131"/>
    </source>
</evidence>
<name>A0A4R5PS20_9HYPH</name>
<organism evidence="2 3">
    <name type="scientific">Pseudohoeflea suaedae</name>
    <dbReference type="NCBI Taxonomy" id="877384"/>
    <lineage>
        <taxon>Bacteria</taxon>
        <taxon>Pseudomonadati</taxon>
        <taxon>Pseudomonadota</taxon>
        <taxon>Alphaproteobacteria</taxon>
        <taxon>Hyphomicrobiales</taxon>
        <taxon>Rhizobiaceae</taxon>
        <taxon>Pseudohoeflea</taxon>
    </lineage>
</organism>
<accession>A0A4R5PS20</accession>
<dbReference type="GO" id="GO:0047733">
    <property type="term" value="F:CDP-glucose 4,6-dehydratase activity"/>
    <property type="evidence" value="ECO:0007669"/>
    <property type="project" value="UniProtKB-EC"/>
</dbReference>
<dbReference type="InterPro" id="IPR036291">
    <property type="entry name" value="NAD(P)-bd_dom_sf"/>
</dbReference>
<reference evidence="2 3" key="1">
    <citation type="journal article" date="2013" name="Int. J. Syst. Evol. Microbiol.">
        <title>Hoeflea suaedae sp. nov., an endophytic bacterium isolated from the root of the halophyte Suaeda maritima.</title>
        <authorList>
            <person name="Chung E.J."/>
            <person name="Park J.A."/>
            <person name="Pramanik P."/>
            <person name="Bibi F."/>
            <person name="Jeon C.O."/>
            <person name="Chung Y.R."/>
        </authorList>
    </citation>
    <scope>NUCLEOTIDE SEQUENCE [LARGE SCALE GENOMIC DNA]</scope>
    <source>
        <strain evidence="2 3">YC6898</strain>
    </source>
</reference>
<proteinExistence type="predicted"/>
<keyword evidence="3" id="KW-1185">Reference proteome</keyword>
<dbReference type="Proteomes" id="UP000295131">
    <property type="component" value="Unassembled WGS sequence"/>
</dbReference>
<dbReference type="InterPro" id="IPR016040">
    <property type="entry name" value="NAD(P)-bd_dom"/>
</dbReference>
<dbReference type="OrthoDB" id="9801785at2"/>
<dbReference type="Gene3D" id="3.90.25.10">
    <property type="entry name" value="UDP-galactose 4-epimerase, domain 1"/>
    <property type="match status" value="1"/>
</dbReference>
<dbReference type="EC" id="4.2.1.45" evidence="2"/>
<gene>
    <name evidence="2" type="primary">rfbG</name>
    <name evidence="2" type="ORF">E2A64_03250</name>
</gene>
<dbReference type="SUPFAM" id="SSF51735">
    <property type="entry name" value="NAD(P)-binding Rossmann-fold domains"/>
    <property type="match status" value="1"/>
</dbReference>
<sequence length="384" mass="41108">MLVKRRNPAASGRPEGFPDPGFWQGRKVLLTGHTGFKGAWMLEWLEAMGAHVTGMSLQPEGPVSLFEGLHGTARLEGEITDIRDEAEVARRVAGIEPEIVFHLAAQSLVRRGYADPPTTYAVNIGGTLNVLKAVADVGSARAVVVTTTDKVYRNDGSGRAFVETDPLGGEDPYSRSKAICEMVVSAYHDPLEALGCRVAAARAGNVIGGGDWAADRLIPDAVRAWGRGEKLQVRRPDATRPFQHVLEPLRGYMVLAEKLCGIARCAPAYNFGPFEAGAKVRDVLDLVAGHFDGAAIAYADRIEGLHEAGTLSLDPSLAARDLGVAPVWSLEEGIAHTATWYRSFADGADPRDLCLADRMAYFAALLKAGHSRQADTPDGNAEVA</sequence>
<feature type="domain" description="NAD(P)-binding" evidence="1">
    <location>
        <begin position="29"/>
        <end position="253"/>
    </location>
</feature>
<evidence type="ECO:0000313" key="2">
    <source>
        <dbReference type="EMBL" id="TDH39401.1"/>
    </source>
</evidence>
<protein>
    <submittedName>
        <fullName evidence="2">CDP-glucose 4,6-dehydratase</fullName>
        <ecNumber evidence="2">4.2.1.45</ecNumber>
    </submittedName>
</protein>
<dbReference type="AlphaFoldDB" id="A0A4R5PS20"/>
<dbReference type="InterPro" id="IPR013445">
    <property type="entry name" value="CDP_4_6_deHydtase"/>
</dbReference>
<dbReference type="EMBL" id="SMSI01000001">
    <property type="protein sequence ID" value="TDH39401.1"/>
    <property type="molecule type" value="Genomic_DNA"/>
</dbReference>
<dbReference type="Gene3D" id="3.40.50.720">
    <property type="entry name" value="NAD(P)-binding Rossmann-like Domain"/>
    <property type="match status" value="1"/>
</dbReference>
<dbReference type="Pfam" id="PF16363">
    <property type="entry name" value="GDP_Man_Dehyd"/>
    <property type="match status" value="1"/>
</dbReference>
<evidence type="ECO:0000259" key="1">
    <source>
        <dbReference type="Pfam" id="PF16363"/>
    </source>
</evidence>
<dbReference type="NCBIfam" id="TIGR02622">
    <property type="entry name" value="CDP_4_6_dhtase"/>
    <property type="match status" value="1"/>
</dbReference>
<keyword evidence="2" id="KW-0456">Lyase</keyword>
<comment type="caution">
    <text evidence="2">The sequence shown here is derived from an EMBL/GenBank/DDBJ whole genome shotgun (WGS) entry which is preliminary data.</text>
</comment>